<dbReference type="PANTHER" id="PTHR43752">
    <property type="entry name" value="BNR/ASP-BOX REPEAT FAMILY PROTEIN"/>
    <property type="match status" value="1"/>
</dbReference>
<name>A0A916JIH7_9BACT</name>
<keyword evidence="1" id="KW-0732">Signal</keyword>
<reference evidence="3" key="1">
    <citation type="submission" date="2021-04" db="EMBL/GenBank/DDBJ databases">
        <authorList>
            <person name="Rodrigo-Torres L."/>
            <person name="Arahal R. D."/>
            <person name="Lucena T."/>
        </authorList>
    </citation>
    <scope>NUCLEOTIDE SEQUENCE</scope>
    <source>
        <strain evidence="3">CECT 9275</strain>
    </source>
</reference>
<dbReference type="AlphaFoldDB" id="A0A916JIH7"/>
<dbReference type="SUPFAM" id="SSF50939">
    <property type="entry name" value="Sialidases"/>
    <property type="match status" value="1"/>
</dbReference>
<dbReference type="EMBL" id="CAJRAF010000004">
    <property type="protein sequence ID" value="CAG5018600.1"/>
    <property type="molecule type" value="Genomic_DNA"/>
</dbReference>
<evidence type="ECO:0000313" key="4">
    <source>
        <dbReference type="Proteomes" id="UP000680038"/>
    </source>
</evidence>
<dbReference type="InterPro" id="IPR036278">
    <property type="entry name" value="Sialidase_sf"/>
</dbReference>
<gene>
    <name evidence="3" type="ORF">DYBT9275_06034</name>
</gene>
<dbReference type="Gene3D" id="2.120.10.10">
    <property type="match status" value="1"/>
</dbReference>
<feature type="chain" id="PRO_5037917833" description="Sialidase domain-containing protein" evidence="1">
    <location>
        <begin position="29"/>
        <end position="389"/>
    </location>
</feature>
<evidence type="ECO:0000256" key="1">
    <source>
        <dbReference type="SAM" id="SignalP"/>
    </source>
</evidence>
<dbReference type="RefSeq" id="WP_215242338.1">
    <property type="nucleotide sequence ID" value="NZ_CAJRAF010000004.1"/>
</dbReference>
<accession>A0A916JIH7</accession>
<protein>
    <recommendedName>
        <fullName evidence="2">Sialidase domain-containing protein</fullName>
    </recommendedName>
</protein>
<comment type="caution">
    <text evidence="3">The sequence shown here is derived from an EMBL/GenBank/DDBJ whole genome shotgun (WGS) entry which is preliminary data.</text>
</comment>
<dbReference type="Pfam" id="PF13088">
    <property type="entry name" value="BNR_2"/>
    <property type="match status" value="1"/>
</dbReference>
<dbReference type="Proteomes" id="UP000680038">
    <property type="component" value="Unassembled WGS sequence"/>
</dbReference>
<evidence type="ECO:0000259" key="2">
    <source>
        <dbReference type="Pfam" id="PF13088"/>
    </source>
</evidence>
<dbReference type="InterPro" id="IPR011040">
    <property type="entry name" value="Sialidase"/>
</dbReference>
<feature type="signal peptide" evidence="1">
    <location>
        <begin position="1"/>
        <end position="28"/>
    </location>
</feature>
<organism evidence="3 4">
    <name type="scientific">Dyadobacter helix</name>
    <dbReference type="NCBI Taxonomy" id="2822344"/>
    <lineage>
        <taxon>Bacteria</taxon>
        <taxon>Pseudomonadati</taxon>
        <taxon>Bacteroidota</taxon>
        <taxon>Cytophagia</taxon>
        <taxon>Cytophagales</taxon>
        <taxon>Spirosomataceae</taxon>
        <taxon>Dyadobacter</taxon>
    </lineage>
</organism>
<proteinExistence type="predicted"/>
<keyword evidence="4" id="KW-1185">Reference proteome</keyword>
<dbReference type="CDD" id="cd15482">
    <property type="entry name" value="Sialidase_non-viral"/>
    <property type="match status" value="1"/>
</dbReference>
<sequence length="389" mass="43766">MTARFKTGKAILLLSLVLCAGKIVKAQAPVFNEQNGKITSSGAWIPRNTEELKGQILGPFVRNQEGNIVAIDGNKCLISKDEGKTWEKHEMFSNPEKFNISGERALLKTRNGVLVFAFLNLAERGNWNWQADISDSPGAILPTYTIRSLDGGKTWQDVQKRHNEHTGAIRSMIETRNGNVIFTSMMMRHNPGHHTVLTYTSRDEGKSWERSNVIDLGGIGHHSGVTESTIEQLKDGRIWQLMRTNWGTFWECFSDDEGISWKGIRPTGIAASSAPGQLKRLTSGRLVLMWNRRFPDGKDTYPLRGGDGQFSEVAASNHREELSVAFSENDGKTWSKPKVIAKSYKIQNSDTSKAWISYPYIFEAKPGELWVTTMQGDLRMKLNERDFID</sequence>
<dbReference type="PANTHER" id="PTHR43752:SF2">
    <property type="entry name" value="BNR_ASP-BOX REPEAT FAMILY PROTEIN"/>
    <property type="match status" value="1"/>
</dbReference>
<feature type="domain" description="Sialidase" evidence="2">
    <location>
        <begin position="144"/>
        <end position="369"/>
    </location>
</feature>
<evidence type="ECO:0000313" key="3">
    <source>
        <dbReference type="EMBL" id="CAG5018600.1"/>
    </source>
</evidence>